<feature type="chain" id="PRO_5004834960" description="3-carboxymuconate cyclase" evidence="2">
    <location>
        <begin position="19"/>
        <end position="432"/>
    </location>
</feature>
<evidence type="ECO:0000313" key="3">
    <source>
        <dbReference type="EMBL" id="ETS76239.1"/>
    </source>
</evidence>
<keyword evidence="2" id="KW-0732">Signal</keyword>
<dbReference type="InterPro" id="IPR015943">
    <property type="entry name" value="WD40/YVTN_repeat-like_dom_sf"/>
</dbReference>
<keyword evidence="4" id="KW-1185">Reference proteome</keyword>
<dbReference type="Pfam" id="PF10282">
    <property type="entry name" value="Lactonase"/>
    <property type="match status" value="1"/>
</dbReference>
<dbReference type="InterPro" id="IPR050282">
    <property type="entry name" value="Cycloisomerase_2"/>
</dbReference>
<dbReference type="KEGG" id="pfy:PFICI_11626"/>
<dbReference type="HOGENOM" id="CLU_038716_0_1_1"/>
<protein>
    <recommendedName>
        <fullName evidence="5">3-carboxymuconate cyclase</fullName>
    </recommendedName>
</protein>
<dbReference type="OrthoDB" id="9972196at2759"/>
<dbReference type="InParanoid" id="W3WQY0"/>
<dbReference type="eggNOG" id="ENOG502S3WY">
    <property type="taxonomic scope" value="Eukaryota"/>
</dbReference>
<dbReference type="InterPro" id="IPR011048">
    <property type="entry name" value="Haem_d1_sf"/>
</dbReference>
<reference evidence="4" key="1">
    <citation type="journal article" date="2015" name="BMC Genomics">
        <title>Genomic and transcriptomic analysis of the endophytic fungus Pestalotiopsis fici reveals its lifestyle and high potential for synthesis of natural products.</title>
        <authorList>
            <person name="Wang X."/>
            <person name="Zhang X."/>
            <person name="Liu L."/>
            <person name="Xiang M."/>
            <person name="Wang W."/>
            <person name="Sun X."/>
            <person name="Che Y."/>
            <person name="Guo L."/>
            <person name="Liu G."/>
            <person name="Guo L."/>
            <person name="Wang C."/>
            <person name="Yin W.B."/>
            <person name="Stadler M."/>
            <person name="Zhang X."/>
            <person name="Liu X."/>
        </authorList>
    </citation>
    <scope>NUCLEOTIDE SEQUENCE [LARGE SCALE GENOMIC DNA]</scope>
    <source>
        <strain evidence="4">W106-1 / CGMCC3.15140</strain>
    </source>
</reference>
<sequence>MFASILLFSSALFGLVQAACIPQSHNDNFPTDPLTLYVAHQGRGILTLQFDTTKAANESLGIVDETEAGHQPGWICSRDSNIYSVARTYYPDNSSVSGGVFGFTRIGDDLSKVSENSSDGNGGVFCHINEDGSLMSVANIDGSTVSLHPRSETGVVGASSHLFKYNLTQPGPGTNDSQIQSNPHEAVFGPSGPWGQLMVVPDRGADRVYVYRVRSSGNGTADVHLAENITLPLGTGPRHVIFQESLGLMYLVSELDNTVRVFSIDTSKMSNDVVNITLLQTASTLGPGSARTLPINEHLASELALSNNGRFLYVSNRDTTSYDSDNLAIFAVNRTTLSPQPLEWLGINATNGKIPRHFALSSDRENQWVAVANQVSNTIFVFKRSSENGFLEEVKGNLTLGDFDLTLENGPMAVVWARPRDRGALSTRMDKQ</sequence>
<dbReference type="EMBL" id="KI912117">
    <property type="protein sequence ID" value="ETS76239.1"/>
    <property type="molecule type" value="Genomic_DNA"/>
</dbReference>
<dbReference type="GeneID" id="19276639"/>
<name>W3WQY0_PESFW</name>
<evidence type="ECO:0000313" key="4">
    <source>
        <dbReference type="Proteomes" id="UP000030651"/>
    </source>
</evidence>
<comment type="similarity">
    <text evidence="1">Belongs to the cycloisomerase 2 family.</text>
</comment>
<evidence type="ECO:0000256" key="1">
    <source>
        <dbReference type="ARBA" id="ARBA00005564"/>
    </source>
</evidence>
<organism evidence="3 4">
    <name type="scientific">Pestalotiopsis fici (strain W106-1 / CGMCC3.15140)</name>
    <dbReference type="NCBI Taxonomy" id="1229662"/>
    <lineage>
        <taxon>Eukaryota</taxon>
        <taxon>Fungi</taxon>
        <taxon>Dikarya</taxon>
        <taxon>Ascomycota</taxon>
        <taxon>Pezizomycotina</taxon>
        <taxon>Sordariomycetes</taxon>
        <taxon>Xylariomycetidae</taxon>
        <taxon>Amphisphaeriales</taxon>
        <taxon>Sporocadaceae</taxon>
        <taxon>Pestalotiopsis</taxon>
    </lineage>
</organism>
<evidence type="ECO:0008006" key="5">
    <source>
        <dbReference type="Google" id="ProtNLM"/>
    </source>
</evidence>
<dbReference type="AlphaFoldDB" id="W3WQY0"/>
<gene>
    <name evidence="3" type="ORF">PFICI_11626</name>
</gene>
<dbReference type="Proteomes" id="UP000030651">
    <property type="component" value="Unassembled WGS sequence"/>
</dbReference>
<accession>W3WQY0</accession>
<dbReference type="SUPFAM" id="SSF51004">
    <property type="entry name" value="C-terminal (heme d1) domain of cytochrome cd1-nitrite reductase"/>
    <property type="match status" value="1"/>
</dbReference>
<dbReference type="Gene3D" id="2.130.10.10">
    <property type="entry name" value="YVTN repeat-like/Quinoprotein amine dehydrogenase"/>
    <property type="match status" value="1"/>
</dbReference>
<dbReference type="PANTHER" id="PTHR30344:SF1">
    <property type="entry name" value="6-PHOSPHOGLUCONOLACTONASE"/>
    <property type="match status" value="1"/>
</dbReference>
<dbReference type="InterPro" id="IPR019405">
    <property type="entry name" value="Lactonase_7-beta_prop"/>
</dbReference>
<dbReference type="OMA" id="NSQQMLG"/>
<dbReference type="RefSeq" id="XP_007838398.1">
    <property type="nucleotide sequence ID" value="XM_007840207.1"/>
</dbReference>
<evidence type="ECO:0000256" key="2">
    <source>
        <dbReference type="SAM" id="SignalP"/>
    </source>
</evidence>
<proteinExistence type="inferred from homology"/>
<feature type="signal peptide" evidence="2">
    <location>
        <begin position="1"/>
        <end position="18"/>
    </location>
</feature>
<dbReference type="GO" id="GO:0017057">
    <property type="term" value="F:6-phosphogluconolactonase activity"/>
    <property type="evidence" value="ECO:0007669"/>
    <property type="project" value="TreeGrafter"/>
</dbReference>
<dbReference type="PANTHER" id="PTHR30344">
    <property type="entry name" value="6-PHOSPHOGLUCONOLACTONASE-RELATED"/>
    <property type="match status" value="1"/>
</dbReference>